<gene>
    <name evidence="1" type="ORF">METZ01_LOCUS317369</name>
</gene>
<feature type="non-terminal residue" evidence="1">
    <location>
        <position position="1"/>
    </location>
</feature>
<dbReference type="AlphaFoldDB" id="A0A382NVZ5"/>
<sequence>VADETATANRFRHVSLVRDPASLPAHDIIIVCDLNKPQETFEILSEKFDAKSIRVPELLKISVPRNSTDNLP</sequence>
<accession>A0A382NVZ5</accession>
<evidence type="ECO:0000313" key="1">
    <source>
        <dbReference type="EMBL" id="SVC64515.1"/>
    </source>
</evidence>
<name>A0A382NVZ5_9ZZZZ</name>
<dbReference type="EMBL" id="UINC01102695">
    <property type="protein sequence ID" value="SVC64515.1"/>
    <property type="molecule type" value="Genomic_DNA"/>
</dbReference>
<proteinExistence type="predicted"/>
<organism evidence="1">
    <name type="scientific">marine metagenome</name>
    <dbReference type="NCBI Taxonomy" id="408172"/>
    <lineage>
        <taxon>unclassified sequences</taxon>
        <taxon>metagenomes</taxon>
        <taxon>ecological metagenomes</taxon>
    </lineage>
</organism>
<reference evidence="1" key="1">
    <citation type="submission" date="2018-05" db="EMBL/GenBank/DDBJ databases">
        <authorList>
            <person name="Lanie J.A."/>
            <person name="Ng W.-L."/>
            <person name="Kazmierczak K.M."/>
            <person name="Andrzejewski T.M."/>
            <person name="Davidsen T.M."/>
            <person name="Wayne K.J."/>
            <person name="Tettelin H."/>
            <person name="Glass J.I."/>
            <person name="Rusch D."/>
            <person name="Podicherti R."/>
            <person name="Tsui H.-C.T."/>
            <person name="Winkler M.E."/>
        </authorList>
    </citation>
    <scope>NUCLEOTIDE SEQUENCE</scope>
</reference>
<protein>
    <submittedName>
        <fullName evidence="1">Uncharacterized protein</fullName>
    </submittedName>
</protein>